<keyword evidence="10" id="KW-0175">Coiled coil</keyword>
<feature type="compositionally biased region" description="Polar residues" evidence="11">
    <location>
        <begin position="1723"/>
        <end position="1732"/>
    </location>
</feature>
<dbReference type="Pfam" id="PF24871">
    <property type="entry name" value="Piezo_TM1-24"/>
    <property type="match status" value="3"/>
</dbReference>
<keyword evidence="5 12" id="KW-0812">Transmembrane</keyword>
<feature type="transmembrane region" description="Helical" evidence="12">
    <location>
        <begin position="227"/>
        <end position="253"/>
    </location>
</feature>
<feature type="transmembrane region" description="Helical" evidence="12">
    <location>
        <begin position="64"/>
        <end position="85"/>
    </location>
</feature>
<reference evidence="18" key="1">
    <citation type="submission" date="2018-07" db="EMBL/GenBank/DDBJ databases">
        <authorList>
            <person name="Quirk P.G."/>
            <person name="Krulwich T.A."/>
        </authorList>
    </citation>
    <scope>NUCLEOTIDE SEQUENCE</scope>
</reference>
<feature type="domain" description="Piezo TM1-24" evidence="16">
    <location>
        <begin position="174"/>
        <end position="445"/>
    </location>
</feature>
<dbReference type="Pfam" id="PF15917">
    <property type="entry name" value="Piezo_TM25-28"/>
    <property type="match status" value="1"/>
</dbReference>
<keyword evidence="9" id="KW-0407">Ion channel</keyword>
<dbReference type="VEuPathDB" id="VectorBase:CSON001936"/>
<feature type="compositionally biased region" description="Basic and acidic residues" evidence="11">
    <location>
        <begin position="2231"/>
        <end position="2246"/>
    </location>
</feature>
<evidence type="ECO:0000313" key="18">
    <source>
        <dbReference type="EMBL" id="SSX29983.1"/>
    </source>
</evidence>
<evidence type="ECO:0000259" key="16">
    <source>
        <dbReference type="Pfam" id="PF24871"/>
    </source>
</evidence>
<feature type="transmembrane region" description="Helical" evidence="12">
    <location>
        <begin position="2293"/>
        <end position="2312"/>
    </location>
</feature>
<feature type="region of interest" description="Disordered" evidence="11">
    <location>
        <begin position="2138"/>
        <end position="2173"/>
    </location>
</feature>
<feature type="region of interest" description="Disordered" evidence="11">
    <location>
        <begin position="1645"/>
        <end position="1664"/>
    </location>
</feature>
<feature type="transmembrane region" description="Helical" evidence="12">
    <location>
        <begin position="393"/>
        <end position="412"/>
    </location>
</feature>
<feature type="transmembrane region" description="Helical" evidence="12">
    <location>
        <begin position="2716"/>
        <end position="2739"/>
    </location>
</feature>
<feature type="compositionally biased region" description="Acidic residues" evidence="11">
    <location>
        <begin position="1913"/>
        <end position="1922"/>
    </location>
</feature>
<feature type="domain" description="Piezo TM1-24" evidence="16">
    <location>
        <begin position="1"/>
        <end position="169"/>
    </location>
</feature>
<feature type="region of interest" description="Disordered" evidence="11">
    <location>
        <begin position="1723"/>
        <end position="1800"/>
    </location>
</feature>
<evidence type="ECO:0000259" key="13">
    <source>
        <dbReference type="Pfam" id="PF12166"/>
    </source>
</evidence>
<feature type="transmembrane region" description="Helical" evidence="12">
    <location>
        <begin position="2607"/>
        <end position="2624"/>
    </location>
</feature>
<feature type="transmembrane region" description="Helical" evidence="12">
    <location>
        <begin position="1105"/>
        <end position="1125"/>
    </location>
</feature>
<evidence type="ECO:0000256" key="5">
    <source>
        <dbReference type="ARBA" id="ARBA00022692"/>
    </source>
</evidence>
<dbReference type="GO" id="GO:0008381">
    <property type="term" value="F:mechanosensitive monoatomic ion channel activity"/>
    <property type="evidence" value="ECO:0007669"/>
    <property type="project" value="InterPro"/>
</dbReference>
<organism evidence="18">
    <name type="scientific">Culicoides sonorensis</name>
    <name type="common">Biting midge</name>
    <dbReference type="NCBI Taxonomy" id="179676"/>
    <lineage>
        <taxon>Eukaryota</taxon>
        <taxon>Metazoa</taxon>
        <taxon>Ecdysozoa</taxon>
        <taxon>Arthropoda</taxon>
        <taxon>Hexapoda</taxon>
        <taxon>Insecta</taxon>
        <taxon>Pterygota</taxon>
        <taxon>Neoptera</taxon>
        <taxon>Endopterygota</taxon>
        <taxon>Diptera</taxon>
        <taxon>Nematocera</taxon>
        <taxon>Chironomoidea</taxon>
        <taxon>Ceratopogonidae</taxon>
        <taxon>Ceratopogoninae</taxon>
        <taxon>Culicoides</taxon>
        <taxon>Monoculicoides</taxon>
    </lineage>
</organism>
<feature type="transmembrane region" description="Helical" evidence="12">
    <location>
        <begin position="7"/>
        <end position="33"/>
    </location>
</feature>
<dbReference type="InterPro" id="IPR027272">
    <property type="entry name" value="Piezo"/>
</dbReference>
<dbReference type="InterPro" id="IPR056770">
    <property type="entry name" value="Piezo_THU9_anchor"/>
</dbReference>
<evidence type="ECO:0000256" key="9">
    <source>
        <dbReference type="ARBA" id="ARBA00023303"/>
    </source>
</evidence>
<evidence type="ECO:0000256" key="11">
    <source>
        <dbReference type="SAM" id="MobiDB-lite"/>
    </source>
</evidence>
<name>A0A336MMB9_CULSO</name>
<feature type="transmembrane region" description="Helical" evidence="12">
    <location>
        <begin position="176"/>
        <end position="197"/>
    </location>
</feature>
<keyword evidence="3" id="KW-0813">Transport</keyword>
<dbReference type="Pfam" id="PF23188">
    <property type="entry name" value="THU_Piezo1"/>
    <property type="match status" value="1"/>
</dbReference>
<evidence type="ECO:0000256" key="4">
    <source>
        <dbReference type="ARBA" id="ARBA00022475"/>
    </source>
</evidence>
<evidence type="ECO:0000256" key="8">
    <source>
        <dbReference type="ARBA" id="ARBA00023136"/>
    </source>
</evidence>
<feature type="transmembrane region" description="Helical" evidence="12">
    <location>
        <begin position="1370"/>
        <end position="1391"/>
    </location>
</feature>
<feature type="transmembrane region" description="Helical" evidence="12">
    <location>
        <begin position="1403"/>
        <end position="1421"/>
    </location>
</feature>
<gene>
    <name evidence="18" type="primary">CSON001936</name>
</gene>
<feature type="transmembrane region" description="Helical" evidence="12">
    <location>
        <begin position="2574"/>
        <end position="2595"/>
    </location>
</feature>
<keyword evidence="7" id="KW-0406">Ion transport</keyword>
<feature type="compositionally biased region" description="Polar residues" evidence="11">
    <location>
        <begin position="2143"/>
        <end position="2164"/>
    </location>
</feature>
<dbReference type="Pfam" id="PF24874">
    <property type="entry name" value="Piezo_THU9_anchor"/>
    <property type="match status" value="1"/>
</dbReference>
<feature type="domain" description="Piezo transmembrane helical unit" evidence="15">
    <location>
        <begin position="2274"/>
        <end position="2394"/>
    </location>
</feature>
<dbReference type="PANTHER" id="PTHR47049">
    <property type="entry name" value="PIEZO-TYPE MECHANOSENSITIVE ION CHANNEL HOMOLOG"/>
    <property type="match status" value="1"/>
</dbReference>
<protein>
    <submittedName>
        <fullName evidence="18">CSON001936 protein</fullName>
    </submittedName>
</protein>
<feature type="region of interest" description="Disordered" evidence="11">
    <location>
        <begin position="2231"/>
        <end position="2251"/>
    </location>
</feature>
<feature type="transmembrane region" description="Helical" evidence="12">
    <location>
        <begin position="799"/>
        <end position="820"/>
    </location>
</feature>
<sequence>MRGHTGYFLASFIGVSLLLVLLQIAFQIVLAVIGSDFLVRCEFLEKLFRHLGFIKLSGVPWQQWILWLYPEVLAFIASVCFYCALHNLVIGHLPPLEEGEERPPLSERPDYDAGPSPEQLKICLNIGKITSIVFLLFAAVFHPSAINGIYFLVFLGAATWWSCAKELERGLLFRPVLLSLPYLLFLLYLPFVPVATIKTMRGMEILFFSQEFKVKVKINAISGHTGYFLASFIGVSLLLVLLQIAFQIVLAVIGSDFLVHCEFLEKLFRHLGFIKLSGVPWQQWILWLYPEVLAFIASVCFYCALHNLVIGHLPPLEEGEERPPLSERPDYDAGPSPEQLKICLNIGKITSIVFLLFAAVFHPSAINGIYFLVFLGAATWWSCAKELERGFGIVLRCTMAVFIIHIFTFIVYQTPWPQEFLDKNSTVARVLGFTPLIYSECNDTALSANLTSMSLELSDTTFSDLDTNFTSTTPAPVIVDPVNDIRVIQFAKYNADYYLNPVFLILCYYTIALTSSLLLTPKEKHQHEVEEPPNERTPLMRGGTRKIRDIKTISQEVPGTSSSGDVIQMEEMGTSGTETVPDEDKTTFGEQFLSGLNNVLSFIYQNSYIFTNVVMMSWSIVYHSWFGFVYLIWSNLIWILPKQRMNMLRSSPFLVLYAEFLLLINYIYGMDLYEDELPSWVKTQGISLEQIGIIRFREYPCRSLILKSMFTGMFWITLRQMIQEKKAERKSSTLADMVAPLTVTVSPATSALSRRPEPKSSEFVTKLGNIINSFLVKGWIWIVAITLFIFGISGGDNMTMFRIIYMALFLFFVITFQLSLETWRKILYGFWLAVIIYSMAILILVYTYQFDRFDEHWENITHISKELQHDIGLEKYETKQLFLHLLTPTLIVIITVIQLHYCHKKFLVISEIPTHASPETEREEGQESDSNSIYGGIEEDEEEKILSRQASKRIRLIEKIKNRTLTRRDLQKALNLLWKRILYLSEYVWVFLEIHFLKIIMVFAFYLAVNHVRFLHILFATVAALGVGCRSQNQILTSKIASLFCSILLILTMIYQIKYIKEEDYAYNCHPNATMPNETLPETRTVLNNTAIWFGFIKSNKKTPLLTLITPYLAYIVLVTVHSVVTLRQTIRRIRLGQPVQTAKLLFPKIVRKDADKDIPHLLMYLCNYGFYKFGIEISLVMLTFVIGRRMDIYALIYAFWLCGLFVLDRTKLSNIWGSLRWFLVGSIITQYLTFVGLPPRLCIDYPWTSRLFDGFQIWAMLPDNTLEFRARSKILLSDFILLLVVCRQLIVFRIEDKYKDNANEYSGGSNQSVVKDIDELGQVPFTNPTPDFVEKIRNWLDISKRILFLVFFWITLAIVFLAGTNRVNLFSIGYLVGSFTFLWQGTDFYLRPIRLILKWWNMLIGYTVFVISLKAMLQIAGCFYIKDLMKGYCWLVQLLGISCICYPKAIDETDLEKCSMEMEDVKLLWDGVCFTFLIIQKRLFSSHYFCHIINETKASTILASRGAELIEELRAKEMKLEQEREMEVLEKLKAKMDRIKATQQKLLESAKEPAHHAKEPSVAPLARRMSLSSCTGYHTPIEDDVATSVLIEGDEDDDDEDENGSDLLMLDPRMSQRGSLLQPQVHSPQSALMTASLEAYMDPQRFSFSSPPESDIINRISSPDETFPVFSPPASATEADAPPLDVSERLPLPPGPIYTLMPPPEDGFVAAQQRRHQRQASLNIISLTTPQPDIGPLSPGRRRSSSTVFPTLEPESQAPPIPRPRTRHRRQSSVATSYAQEDLPRDRRQSSQVTSWYADNLDEDDETTISRGKTRWGKVGERSFRESLRSNFLKITTFISRMNHFKGDKVNRGSKKIGAQIEEPRAHGNEKYINDYIFFTSDFFQHHSQPIRSGDYYMFDKLEDEYKLEMPDDKDELDEEEKQTKEGKRLSRKMTLGQLMDKMKDESVRKAKEEELKLARRQSFPGLRKYREEGVEPAQTQQEQDRSAKSEPIPPQKFDADDEPGQDTEAGLTQSDDPQPSTSKSGTATAEETEMSKLLEEDKQRQSRIHFSGLNLILSFINSLLVSITIRLHRVSRNYRFVMRVLAKEKRNLKNKPGFGAGMRTGASMVWTPQGVSRASSRNLAVVATDSVVVSSNNNLNQNGIQNPLDSHNDDTNPPSGVTTPEHDHDPKFDVKERLQGVGAAMLKLASRDPHHAPIDREVSLVPEIRVLAPSLEQGLDDDFDSFKDDGSIGSKHESPVKKDDDDSDEEDFASKEHNIFVELIIAAWYAILSHTDFICYFFVFLNQINSASILSLPLPLLVLLWGTLTFPRPSKTFWITLIAYTQIVVLLKCISQFKSLWWNEQAITDNEPFAAARIIGIERTKGYATYDLILLLVVFCHRFILKSLGLWKSDFTDDSIAEGVYTAEVAVKDEKDKKDDEEERLYIVKQDDIEVKLKKVDSEAQLGSRGSADVVIVTKTVEEPSSYCPGILKLTFQKYLSSTRAFYLQLIDRRSRKTADVYTLLFLCDFINFFVILGGFSAFGTAGGDQSVMSYFEENKVPITFLFMLLIQFFLIVIDRALYLRKYMVGKIVFQFFLIIGLHIWMFFLLPATTERRFNASNPPIIYYLIKCCHLLFSAYQIRCGYPTRILGNFITKGYSLLNNLGFKLFMNIPFLFELRTLMDWVWTDTSFSVFDWLKMEDIFANVYQLKCSRVFEDRMPVPRGQKRKPMIKYLMGGFMVGALIILIWFPLALFAFSSAVGEPNIPYDVSISLRIGPYEPVYTMSAQNSKIYELKDQNEWEHFLSPYNKDKSALTFLTSYEGADVAATELGSNSATIWNISPPDKDRLIEDINGTSIITVRFRYTISRITHSKEVPGVLSEEKQYDIKPEDTEIRQGLSKMLNQSDTNVSVVFPFLFPKFVKVKTSDMKTVHQLTTGAYFDNDDISFRNISIKLYQNSVNGSIQTWWAVNEVTDDKFYIQTISQLPYAKKDALVVYLFNDKIFPQTLSSVAAGGILGIYTTFIFFVFLKIRGSYFSGQFNKIMFDDLPSVDRILQLCLDIYLVRESNEFALEEDLFAKLIFLYRSPETMIKWTRPADEGDDTEAIISTTHDKDE</sequence>
<feature type="transmembrane region" description="Helical" evidence="12">
    <location>
        <begin position="2265"/>
        <end position="2287"/>
    </location>
</feature>
<evidence type="ECO:0000256" key="12">
    <source>
        <dbReference type="SAM" id="Phobius"/>
    </source>
</evidence>
<feature type="transmembrane region" description="Helical" evidence="12">
    <location>
        <begin position="620"/>
        <end position="640"/>
    </location>
</feature>
<dbReference type="InterPro" id="IPR056768">
    <property type="entry name" value="THU_Piezo"/>
</dbReference>
<accession>A0A336MMB9</accession>
<feature type="region of interest" description="Disordered" evidence="11">
    <location>
        <begin position="1966"/>
        <end position="2042"/>
    </location>
</feature>
<evidence type="ECO:0000259" key="14">
    <source>
        <dbReference type="Pfam" id="PF15917"/>
    </source>
</evidence>
<feature type="transmembrane region" description="Helical" evidence="12">
    <location>
        <begin position="881"/>
        <end position="901"/>
    </location>
</feature>
<dbReference type="Pfam" id="PF12166">
    <property type="entry name" value="Piezo_cap"/>
    <property type="match status" value="1"/>
</dbReference>
<evidence type="ECO:0000256" key="6">
    <source>
        <dbReference type="ARBA" id="ARBA00022989"/>
    </source>
</evidence>
<evidence type="ECO:0000256" key="7">
    <source>
        <dbReference type="ARBA" id="ARBA00023065"/>
    </source>
</evidence>
<feature type="transmembrane region" description="Helical" evidence="12">
    <location>
        <begin position="497"/>
        <end position="519"/>
    </location>
</feature>
<dbReference type="InterPro" id="IPR031805">
    <property type="entry name" value="Piezo_TM25-28"/>
</dbReference>
<feature type="transmembrane region" description="Helical" evidence="12">
    <location>
        <begin position="1275"/>
        <end position="1293"/>
    </location>
</feature>
<proteinExistence type="inferred from homology"/>
<feature type="transmembrane region" description="Helical" evidence="12">
    <location>
        <begin position="827"/>
        <end position="848"/>
    </location>
</feature>
<keyword evidence="6 12" id="KW-1133">Transmembrane helix</keyword>
<evidence type="ECO:0000256" key="2">
    <source>
        <dbReference type="ARBA" id="ARBA00007821"/>
    </source>
</evidence>
<dbReference type="InterPro" id="IPR031334">
    <property type="entry name" value="Piezo_cap_dom"/>
</dbReference>
<feature type="transmembrane region" description="Helical" evidence="12">
    <location>
        <begin position="1347"/>
        <end position="1364"/>
    </location>
</feature>
<feature type="transmembrane region" description="Helical" evidence="12">
    <location>
        <begin position="284"/>
        <end position="305"/>
    </location>
</feature>
<keyword evidence="4" id="KW-1003">Cell membrane</keyword>
<feature type="domain" description="Piezo non-specific cation channel cap" evidence="13">
    <location>
        <begin position="2779"/>
        <end position="3078"/>
    </location>
</feature>
<feature type="transmembrane region" description="Helical" evidence="12">
    <location>
        <begin position="1012"/>
        <end position="1028"/>
    </location>
</feature>
<feature type="transmembrane region" description="Helical" evidence="12">
    <location>
        <begin position="987"/>
        <end position="1006"/>
    </location>
</feature>
<comment type="similarity">
    <text evidence="2">Belongs to the PIEZO (TC 1.A.75) family.</text>
</comment>
<feature type="transmembrane region" description="Helical" evidence="12">
    <location>
        <begin position="2503"/>
        <end position="2525"/>
    </location>
</feature>
<feature type="coiled-coil region" evidence="10">
    <location>
        <begin position="1507"/>
        <end position="1550"/>
    </location>
</feature>
<keyword evidence="8 12" id="KW-0472">Membrane</keyword>
<feature type="region of interest" description="Disordered" evidence="11">
    <location>
        <begin position="1911"/>
        <end position="1949"/>
    </location>
</feature>
<feature type="domain" description="Piezo TM1-24" evidence="16">
    <location>
        <begin position="488"/>
        <end position="907"/>
    </location>
</feature>
<feature type="transmembrane region" description="Helical" evidence="12">
    <location>
        <begin position="1040"/>
        <end position="1057"/>
    </location>
</feature>
<feature type="transmembrane region" description="Helical" evidence="12">
    <location>
        <begin position="132"/>
        <end position="156"/>
    </location>
</feature>
<comment type="subcellular location">
    <subcellularLocation>
        <location evidence="1">Cell membrane</location>
        <topology evidence="1">Multi-pass membrane protein</topology>
    </subcellularLocation>
</comment>
<feature type="transmembrane region" description="Helical" evidence="12">
    <location>
        <begin position="1220"/>
        <end position="1238"/>
    </location>
</feature>
<feature type="transmembrane region" description="Helical" evidence="12">
    <location>
        <begin position="1193"/>
        <end position="1208"/>
    </location>
</feature>
<feature type="domain" description="Piezo TM25-28" evidence="14">
    <location>
        <begin position="1327"/>
        <end position="1559"/>
    </location>
</feature>
<feature type="compositionally biased region" description="Polar residues" evidence="11">
    <location>
        <begin position="2012"/>
        <end position="2031"/>
    </location>
</feature>
<feature type="domain" description="Piezo THU9 and anchor" evidence="17">
    <location>
        <begin position="2502"/>
        <end position="2738"/>
    </location>
</feature>
<dbReference type="InterPro" id="IPR056769">
    <property type="entry name" value="Piezo_TM1-24"/>
</dbReference>
<dbReference type="EMBL" id="UFQT01001314">
    <property type="protein sequence ID" value="SSX29983.1"/>
    <property type="molecule type" value="Genomic_DNA"/>
</dbReference>
<feature type="transmembrane region" description="Helical" evidence="12">
    <location>
        <begin position="352"/>
        <end position="381"/>
    </location>
</feature>
<feature type="transmembrane region" description="Helical" evidence="12">
    <location>
        <begin position="2319"/>
        <end position="2339"/>
    </location>
</feature>
<dbReference type="GO" id="GO:0005886">
    <property type="term" value="C:plasma membrane"/>
    <property type="evidence" value="ECO:0007669"/>
    <property type="project" value="UniProtKB-SubCell"/>
</dbReference>
<evidence type="ECO:0000256" key="3">
    <source>
        <dbReference type="ARBA" id="ARBA00022448"/>
    </source>
</evidence>
<feature type="transmembrane region" description="Helical" evidence="12">
    <location>
        <begin position="774"/>
        <end position="793"/>
    </location>
</feature>
<dbReference type="PANTHER" id="PTHR47049:SF2">
    <property type="entry name" value="PIEZO-TYPE MECHANOSENSITIVE ION CHANNEL HOMOLOG"/>
    <property type="match status" value="1"/>
</dbReference>
<evidence type="ECO:0000256" key="1">
    <source>
        <dbReference type="ARBA" id="ARBA00004651"/>
    </source>
</evidence>
<evidence type="ECO:0000259" key="17">
    <source>
        <dbReference type="Pfam" id="PF24874"/>
    </source>
</evidence>
<evidence type="ECO:0000259" key="15">
    <source>
        <dbReference type="Pfam" id="PF23188"/>
    </source>
</evidence>
<evidence type="ECO:0000256" key="10">
    <source>
        <dbReference type="SAM" id="Coils"/>
    </source>
</evidence>
<feature type="transmembrane region" description="Helical" evidence="12">
    <location>
        <begin position="1162"/>
        <end position="1187"/>
    </location>
</feature>
<feature type="transmembrane region" description="Helical" evidence="12">
    <location>
        <begin position="2990"/>
        <end position="3011"/>
    </location>
</feature>
<feature type="transmembrane region" description="Helical" evidence="12">
    <location>
        <begin position="2545"/>
        <end position="2565"/>
    </location>
</feature>